<feature type="transmembrane region" description="Helical" evidence="2">
    <location>
        <begin position="183"/>
        <end position="201"/>
    </location>
</feature>
<reference evidence="5" key="1">
    <citation type="journal article" date="2019" name="Int. J. Syst. Evol. Microbiol.">
        <title>The Global Catalogue of Microorganisms (GCM) 10K type strain sequencing project: providing services to taxonomists for standard genome sequencing and annotation.</title>
        <authorList>
            <consortium name="The Broad Institute Genomics Platform"/>
            <consortium name="The Broad Institute Genome Sequencing Center for Infectious Disease"/>
            <person name="Wu L."/>
            <person name="Ma J."/>
        </authorList>
    </citation>
    <scope>NUCLEOTIDE SEQUENCE [LARGE SCALE GENOMIC DNA]</scope>
    <source>
        <strain evidence="5">JCM 3272</strain>
    </source>
</reference>
<feature type="transmembrane region" description="Helical" evidence="2">
    <location>
        <begin position="68"/>
        <end position="92"/>
    </location>
</feature>
<feature type="transmembrane region" description="Helical" evidence="2">
    <location>
        <begin position="34"/>
        <end position="56"/>
    </location>
</feature>
<keyword evidence="2" id="KW-0472">Membrane</keyword>
<gene>
    <name evidence="4" type="ORF">GCM10010170_036900</name>
</gene>
<evidence type="ECO:0000313" key="5">
    <source>
        <dbReference type="Proteomes" id="UP001501444"/>
    </source>
</evidence>
<dbReference type="NCBIfam" id="NF042915">
    <property type="entry name" value="MAB_1171c_fam"/>
    <property type="match status" value="1"/>
</dbReference>
<evidence type="ECO:0000256" key="2">
    <source>
        <dbReference type="SAM" id="Phobius"/>
    </source>
</evidence>
<keyword evidence="2" id="KW-0812">Transmembrane</keyword>
<keyword evidence="5" id="KW-1185">Reference proteome</keyword>
<feature type="transmembrane region" description="Helical" evidence="2">
    <location>
        <begin position="6"/>
        <end position="22"/>
    </location>
</feature>
<proteinExistence type="predicted"/>
<dbReference type="RefSeq" id="WP_344613647.1">
    <property type="nucleotide sequence ID" value="NZ_BAAARV010000027.1"/>
</dbReference>
<organism evidence="4 5">
    <name type="scientific">Dactylosporangium salmoneum</name>
    <dbReference type="NCBI Taxonomy" id="53361"/>
    <lineage>
        <taxon>Bacteria</taxon>
        <taxon>Bacillati</taxon>
        <taxon>Actinomycetota</taxon>
        <taxon>Actinomycetes</taxon>
        <taxon>Micromonosporales</taxon>
        <taxon>Micromonosporaceae</taxon>
        <taxon>Dactylosporangium</taxon>
    </lineage>
</organism>
<feature type="transmembrane region" description="Helical" evidence="2">
    <location>
        <begin position="104"/>
        <end position="123"/>
    </location>
</feature>
<feature type="domain" description="DUF6545" evidence="3">
    <location>
        <begin position="247"/>
        <end position="366"/>
    </location>
</feature>
<protein>
    <recommendedName>
        <fullName evidence="3">DUF6545 domain-containing protein</fullName>
    </recommendedName>
</protein>
<feature type="region of interest" description="Disordered" evidence="1">
    <location>
        <begin position="386"/>
        <end position="411"/>
    </location>
</feature>
<evidence type="ECO:0000313" key="4">
    <source>
        <dbReference type="EMBL" id="GAA2348427.1"/>
    </source>
</evidence>
<dbReference type="Proteomes" id="UP001501444">
    <property type="component" value="Unassembled WGS sequence"/>
</dbReference>
<accession>A0ABP5TAP5</accession>
<evidence type="ECO:0000259" key="3">
    <source>
        <dbReference type="Pfam" id="PF20182"/>
    </source>
</evidence>
<name>A0ABP5TAP5_9ACTN</name>
<keyword evidence="2" id="KW-1133">Transmembrane helix</keyword>
<comment type="caution">
    <text evidence="4">The sequence shown here is derived from an EMBL/GenBank/DDBJ whole genome shotgun (WGS) entry which is preliminary data.</text>
</comment>
<sequence length="445" mass="48080">MNGVLYPLAAALAWMALAYRLVRGLRQDPRDPSLYSVGTAFALLGVIFTVSTPAVWARIDHAAAIPNLSLLISQGCVIAFSGTIQCIIIFWTHPYVEGWRRARWRIAWVLGVLIAMTVLFTAAGRQGEHPTDAAATYARDPVYAAYLGCYIAMVSLGFTDIVRLCLPYARAAGRVWLSRGLRLTATGAGLGLLYCAVRAATLVEGLLGTDPERLEALVPIFAALGAMLVIVGLTLPSFGPRLSRIAAWHVQRRAYRQMYPLWEAITVTVPEVVLDPSASPDRGILRHVDRRLRRRVVEIGDGIRQLRHHMSDTVATTADPRARTGRPGDAAVRAAQILAACLAYEAERRARLDTPVADGTADGAQRADEQQRRARWDAWRAALPATGLRSATPADAGPQPPASSADHDDFAAEVRRLVDVARALRESCNPAAGDPAGTSQIGSST</sequence>
<feature type="transmembrane region" description="Helical" evidence="2">
    <location>
        <begin position="143"/>
        <end position="162"/>
    </location>
</feature>
<dbReference type="InterPro" id="IPR050039">
    <property type="entry name" value="MAB_1171c-like"/>
</dbReference>
<dbReference type="Pfam" id="PF20182">
    <property type="entry name" value="DUF6545"/>
    <property type="match status" value="1"/>
</dbReference>
<dbReference type="EMBL" id="BAAARV010000027">
    <property type="protein sequence ID" value="GAA2348427.1"/>
    <property type="molecule type" value="Genomic_DNA"/>
</dbReference>
<dbReference type="InterPro" id="IPR046675">
    <property type="entry name" value="DUF6545"/>
</dbReference>
<feature type="transmembrane region" description="Helical" evidence="2">
    <location>
        <begin position="216"/>
        <end position="235"/>
    </location>
</feature>
<evidence type="ECO:0000256" key="1">
    <source>
        <dbReference type="SAM" id="MobiDB-lite"/>
    </source>
</evidence>